<dbReference type="InterPro" id="IPR015421">
    <property type="entry name" value="PyrdxlP-dep_Trfase_major"/>
</dbReference>
<keyword evidence="1" id="KW-0808">Transferase</keyword>
<dbReference type="InterPro" id="IPR015424">
    <property type="entry name" value="PyrdxlP-dep_Trfase"/>
</dbReference>
<organism evidence="1 2">
    <name type="scientific">Taurinivorans muris</name>
    <dbReference type="NCBI Taxonomy" id="2787751"/>
    <lineage>
        <taxon>Bacteria</taxon>
        <taxon>Pseudomonadati</taxon>
        <taxon>Thermodesulfobacteriota</taxon>
        <taxon>Desulfovibrionia</taxon>
        <taxon>Desulfovibrionales</taxon>
        <taxon>Desulfovibrionaceae</taxon>
        <taxon>Taurinivorans</taxon>
    </lineage>
</organism>
<dbReference type="EMBL" id="CP065938">
    <property type="protein sequence ID" value="UWX06318.1"/>
    <property type="molecule type" value="Genomic_DNA"/>
</dbReference>
<dbReference type="Proteomes" id="UP001058120">
    <property type="component" value="Chromosome"/>
</dbReference>
<sequence length="327" mass="38658">MSNKNEIGGYFELECGFHKNYHNSSLLFNSSRNALSFYLQQKKIKKLHVPMFTCETIWKSVERANCTIIPYDVDTDFTPLIEFQENQFYLINNYFGITGKKNTMLCKNKKGNIIFDNSQAFYSKQYGTAGIYSPRKFFGLPDGGILCTDLNLEEEYEKLPRSHSYEICSHLLIRHDREAQEGYDEFVKNRQIIAGCGIEKMSFLTQNLMKSIHYEKIARIRKRNFNYLHNRLKNKNLLKFEPDTDDVPMVYPFKVDEKKELQAYLLKHKIYTASYWPKSNEYPMHMAGENCRENRETIIPLTIDQRYTKRDMDRIVFVLEKFFGNNG</sequence>
<dbReference type="SUPFAM" id="SSF53383">
    <property type="entry name" value="PLP-dependent transferases"/>
    <property type="match status" value="1"/>
</dbReference>
<dbReference type="RefSeq" id="WP_334315921.1">
    <property type="nucleotide sequence ID" value="NZ_CP065938.1"/>
</dbReference>
<keyword evidence="1" id="KW-0032">Aminotransferase</keyword>
<name>A0ABY5Y2B1_9BACT</name>
<proteinExistence type="predicted"/>
<dbReference type="InterPro" id="IPR015422">
    <property type="entry name" value="PyrdxlP-dep_Trfase_small"/>
</dbReference>
<dbReference type="Gene3D" id="3.40.640.10">
    <property type="entry name" value="Type I PLP-dependent aspartate aminotransferase-like (Major domain)"/>
    <property type="match status" value="1"/>
</dbReference>
<gene>
    <name evidence="1" type="ORF">JBF11_03115</name>
</gene>
<dbReference type="GO" id="GO:0008483">
    <property type="term" value="F:transaminase activity"/>
    <property type="evidence" value="ECO:0007669"/>
    <property type="project" value="UniProtKB-KW"/>
</dbReference>
<accession>A0ABY5Y2B1</accession>
<protein>
    <submittedName>
        <fullName evidence="1">DegT/DnrJ/EryC1/StrS aminotransferase family protein</fullName>
    </submittedName>
</protein>
<reference evidence="1" key="1">
    <citation type="submission" date="2020-12" db="EMBL/GenBank/DDBJ databases">
        <title>Taurinivorans muris gen. nov., sp. nov., fundamental and realized metabolic niche of a ubiquitous sulfidogenic bacterium in the murine intestine.</title>
        <authorList>
            <person name="Ye H."/>
            <person name="Hanson B.T."/>
            <person name="Loy A."/>
        </authorList>
    </citation>
    <scope>NUCLEOTIDE SEQUENCE</scope>
    <source>
        <strain evidence="1">LT0009</strain>
    </source>
</reference>
<dbReference type="Gene3D" id="3.90.1150.10">
    <property type="entry name" value="Aspartate Aminotransferase, domain 1"/>
    <property type="match status" value="1"/>
</dbReference>
<keyword evidence="2" id="KW-1185">Reference proteome</keyword>
<evidence type="ECO:0000313" key="1">
    <source>
        <dbReference type="EMBL" id="UWX06318.1"/>
    </source>
</evidence>
<evidence type="ECO:0000313" key="2">
    <source>
        <dbReference type="Proteomes" id="UP001058120"/>
    </source>
</evidence>